<evidence type="ECO:0000313" key="7">
    <source>
        <dbReference type="Proteomes" id="UP000572635"/>
    </source>
</evidence>
<proteinExistence type="predicted"/>
<dbReference type="InterPro" id="IPR036388">
    <property type="entry name" value="WH-like_DNA-bd_sf"/>
</dbReference>
<organism evidence="6 7">
    <name type="scientific">Nocardiopsis composta</name>
    <dbReference type="NCBI Taxonomy" id="157465"/>
    <lineage>
        <taxon>Bacteria</taxon>
        <taxon>Bacillati</taxon>
        <taxon>Actinomycetota</taxon>
        <taxon>Actinomycetes</taxon>
        <taxon>Streptosporangiales</taxon>
        <taxon>Nocardiopsidaceae</taxon>
        <taxon>Nocardiopsis</taxon>
    </lineage>
</organism>
<dbReference type="GO" id="GO:0003677">
    <property type="term" value="F:DNA binding"/>
    <property type="evidence" value="ECO:0007669"/>
    <property type="project" value="UniProtKB-KW"/>
</dbReference>
<dbReference type="EMBL" id="JACHDB010000001">
    <property type="protein sequence ID" value="MBB5434419.1"/>
    <property type="molecule type" value="Genomic_DNA"/>
</dbReference>
<dbReference type="PANTHER" id="PTHR33204:SF18">
    <property type="entry name" value="TRANSCRIPTIONAL REGULATORY PROTEIN"/>
    <property type="match status" value="1"/>
</dbReference>
<feature type="domain" description="HTH hxlR-type" evidence="5">
    <location>
        <begin position="10"/>
        <end position="108"/>
    </location>
</feature>
<reference evidence="6 7" key="1">
    <citation type="submission" date="2020-08" db="EMBL/GenBank/DDBJ databases">
        <title>Sequencing the genomes of 1000 actinobacteria strains.</title>
        <authorList>
            <person name="Klenk H.-P."/>
        </authorList>
    </citation>
    <scope>NUCLEOTIDE SEQUENCE [LARGE SCALE GENOMIC DNA]</scope>
    <source>
        <strain evidence="6 7">DSM 44551</strain>
    </source>
</reference>
<dbReference type="PANTHER" id="PTHR33204">
    <property type="entry name" value="TRANSCRIPTIONAL REGULATOR, MARR FAMILY"/>
    <property type="match status" value="1"/>
</dbReference>
<gene>
    <name evidence="6" type="ORF">HDA36_004503</name>
</gene>
<dbReference type="PROSITE" id="PS51118">
    <property type="entry name" value="HTH_HXLR"/>
    <property type="match status" value="1"/>
</dbReference>
<evidence type="ECO:0000256" key="4">
    <source>
        <dbReference type="SAM" id="MobiDB-lite"/>
    </source>
</evidence>
<keyword evidence="2 6" id="KW-0238">DNA-binding</keyword>
<sequence>MPRRSYDQYCAVSRALDAAGERWTLLVARELLAGPRRYTDLHADLPGVSTDVLASRLRDMERDGLVERRRLTPRGAATAYELTPRGRALLPVLRALAEWGAPELAERRPTDAFRAHWLALPLAGELERAAGGAAGTVEVRLEGGAFHVALGPGGAAGYGDGPAEAADARLTTTEEVCARIAQGGLPLAEAVAAGSAEVAGSGPLAAALAGGARPGPPADGAPGVPGPARGSGAAQRSGV</sequence>
<evidence type="ECO:0000259" key="5">
    <source>
        <dbReference type="PROSITE" id="PS51118"/>
    </source>
</evidence>
<feature type="compositionally biased region" description="Low complexity" evidence="4">
    <location>
        <begin position="220"/>
        <end position="239"/>
    </location>
</feature>
<dbReference type="InterPro" id="IPR036390">
    <property type="entry name" value="WH_DNA-bd_sf"/>
</dbReference>
<evidence type="ECO:0000256" key="2">
    <source>
        <dbReference type="ARBA" id="ARBA00023125"/>
    </source>
</evidence>
<dbReference type="InterPro" id="IPR002577">
    <property type="entry name" value="HTH_HxlR"/>
</dbReference>
<evidence type="ECO:0000256" key="1">
    <source>
        <dbReference type="ARBA" id="ARBA00023015"/>
    </source>
</evidence>
<dbReference type="SUPFAM" id="SSF46785">
    <property type="entry name" value="Winged helix' DNA-binding domain"/>
    <property type="match status" value="1"/>
</dbReference>
<keyword evidence="3" id="KW-0804">Transcription</keyword>
<evidence type="ECO:0000313" key="6">
    <source>
        <dbReference type="EMBL" id="MBB5434419.1"/>
    </source>
</evidence>
<comment type="caution">
    <text evidence="6">The sequence shown here is derived from an EMBL/GenBank/DDBJ whole genome shotgun (WGS) entry which is preliminary data.</text>
</comment>
<accession>A0A7W8QQ48</accession>
<feature type="region of interest" description="Disordered" evidence="4">
    <location>
        <begin position="206"/>
        <end position="239"/>
    </location>
</feature>
<protein>
    <submittedName>
        <fullName evidence="6">DNA-binding HxlR family transcriptional regulator</fullName>
    </submittedName>
</protein>
<evidence type="ECO:0000256" key="3">
    <source>
        <dbReference type="ARBA" id="ARBA00023163"/>
    </source>
</evidence>
<dbReference type="RefSeq" id="WP_184395009.1">
    <property type="nucleotide sequence ID" value="NZ_JACHDB010000001.1"/>
</dbReference>
<dbReference type="AlphaFoldDB" id="A0A7W8QQ48"/>
<dbReference type="Proteomes" id="UP000572635">
    <property type="component" value="Unassembled WGS sequence"/>
</dbReference>
<dbReference type="InterPro" id="IPR036527">
    <property type="entry name" value="SCP2_sterol-bd_dom_sf"/>
</dbReference>
<dbReference type="Gene3D" id="1.10.10.10">
    <property type="entry name" value="Winged helix-like DNA-binding domain superfamily/Winged helix DNA-binding domain"/>
    <property type="match status" value="1"/>
</dbReference>
<name>A0A7W8QQ48_9ACTN</name>
<keyword evidence="1" id="KW-0805">Transcription regulation</keyword>
<dbReference type="SUPFAM" id="SSF55718">
    <property type="entry name" value="SCP-like"/>
    <property type="match status" value="1"/>
</dbReference>
<dbReference type="Gene3D" id="3.30.1050.10">
    <property type="entry name" value="SCP2 sterol-binding domain"/>
    <property type="match status" value="1"/>
</dbReference>
<keyword evidence="7" id="KW-1185">Reference proteome</keyword>
<dbReference type="Pfam" id="PF01638">
    <property type="entry name" value="HxlR"/>
    <property type="match status" value="1"/>
</dbReference>